<evidence type="ECO:0000313" key="1">
    <source>
        <dbReference type="EMBL" id="GAA2148566.1"/>
    </source>
</evidence>
<organism evidence="1 2">
    <name type="scientific">Kitasatospora kazusensis</name>
    <dbReference type="NCBI Taxonomy" id="407974"/>
    <lineage>
        <taxon>Bacteria</taxon>
        <taxon>Bacillati</taxon>
        <taxon>Actinomycetota</taxon>
        <taxon>Actinomycetes</taxon>
        <taxon>Kitasatosporales</taxon>
        <taxon>Streptomycetaceae</taxon>
        <taxon>Kitasatospora</taxon>
    </lineage>
</organism>
<dbReference type="RefSeq" id="WP_344467087.1">
    <property type="nucleotide sequence ID" value="NZ_BAAANT010000024.1"/>
</dbReference>
<dbReference type="EMBL" id="BAAANT010000024">
    <property type="protein sequence ID" value="GAA2148566.1"/>
    <property type="molecule type" value="Genomic_DNA"/>
</dbReference>
<gene>
    <name evidence="1" type="ORF">GCM10009760_40760</name>
</gene>
<protein>
    <submittedName>
        <fullName evidence="1">DUF6493 family protein</fullName>
    </submittedName>
</protein>
<proteinExistence type="predicted"/>
<accession>A0ABP5LMN9</accession>
<sequence length="871" mass="92451">MNLVELVRAEDVDAVVRELARLTPDQRRAFLPGLKAIRKEIRDSRSWPPPDIRPVSIAGLGCHTSPSGAAGWIGGPGFGWSEVWRHPALLAVIESQPPEWQHEVVARLADRRTGAWWGEYRLLEHLVRTTGCPVPTTDAFVTQWLRDRSAGRRDRIAHLTGGVEGDYLWQRLSGDSFVPLLVPRLFEIADIGTELDRAWLDRPTGGGWPACLARLAGQGVLDRTELIDRCLARLVRGGRVSDQRFFLKVLQALAPTPQEYTARVRSCLALLGGLSTVAAHAQQVLGELDDAGLLAPGLLAEASATVLFRTEKKLVRAQLARLDKAAGRDPAQAGPLVLAAADAFGHPDQEVQERALKVTARHLASAGEAVLRQLREAAGALDPAHAGRAGELFGAEVRTEVYEELLPTVPQPRPVPGPLGSPAETAEELGAVLAGGDVPVAAFERVLDGLVRHAYRSRKDLTDALLPVLAAHPYERPGWEDCGPRDLLQVARAATSGHLKTGVLRRGVHTSPFGHLLAGRLEEAAGQIIARRTPFLLATPTSQTGALSAAVLVERLAGYEALDAPAGPADLAQALLRVRPTEDPEVLAAAGRLGSEAGRRTARWLRDGGLPRQPSTRVRFVPVEEPGLQPYEVHILREVAQTMVAQPGVVLDEPLAADAMHLLGPQTHSAARLFEYSRHLPTLHWLAALPGHREELAARALDCFAATERPGPGLLLPYLAEADGPAGLAVHLAVGYGLGARSPADRAAATDALLVLAARGDLDGGLLGRELGVLVPLGTVKPNRLLEALRALAAAGAYGTVWSVLAGALPGLLAGTPVRGAGDLLVLAADCARRSGARGAVAEVTEAAGRGGASRVVKAAKALRDVLADGR</sequence>
<keyword evidence="2" id="KW-1185">Reference proteome</keyword>
<comment type="caution">
    <text evidence="1">The sequence shown here is derived from an EMBL/GenBank/DDBJ whole genome shotgun (WGS) entry which is preliminary data.</text>
</comment>
<dbReference type="Proteomes" id="UP001422759">
    <property type="component" value="Unassembled WGS sequence"/>
</dbReference>
<evidence type="ECO:0000313" key="2">
    <source>
        <dbReference type="Proteomes" id="UP001422759"/>
    </source>
</evidence>
<reference evidence="2" key="1">
    <citation type="journal article" date="2019" name="Int. J. Syst. Evol. Microbiol.">
        <title>The Global Catalogue of Microorganisms (GCM) 10K type strain sequencing project: providing services to taxonomists for standard genome sequencing and annotation.</title>
        <authorList>
            <consortium name="The Broad Institute Genomics Platform"/>
            <consortium name="The Broad Institute Genome Sequencing Center for Infectious Disease"/>
            <person name="Wu L."/>
            <person name="Ma J."/>
        </authorList>
    </citation>
    <scope>NUCLEOTIDE SEQUENCE [LARGE SCALE GENOMIC DNA]</scope>
    <source>
        <strain evidence="2">JCM 14560</strain>
    </source>
</reference>
<name>A0ABP5LMN9_9ACTN</name>